<dbReference type="KEGG" id="cad:Curi_c22390"/>
<dbReference type="RefSeq" id="WP_014968378.1">
    <property type="nucleotide sequence ID" value="NC_018664.1"/>
</dbReference>
<gene>
    <name evidence="4 7" type="primary">infA</name>
    <name evidence="7" type="ordered locus">Curi_c22390</name>
</gene>
<dbReference type="GO" id="GO:0005829">
    <property type="term" value="C:cytosol"/>
    <property type="evidence" value="ECO:0007669"/>
    <property type="project" value="TreeGrafter"/>
</dbReference>
<keyword evidence="3 4" id="KW-0648">Protein biosynthesis</keyword>
<evidence type="ECO:0000256" key="2">
    <source>
        <dbReference type="ARBA" id="ARBA00022540"/>
    </source>
</evidence>
<dbReference type="PROSITE" id="PS50832">
    <property type="entry name" value="S1_IF1_TYPE"/>
    <property type="match status" value="1"/>
</dbReference>
<evidence type="ECO:0000313" key="7">
    <source>
        <dbReference type="EMBL" id="AFS79242.1"/>
    </source>
</evidence>
<evidence type="ECO:0000259" key="6">
    <source>
        <dbReference type="PROSITE" id="PS50832"/>
    </source>
</evidence>
<dbReference type="GO" id="GO:0003743">
    <property type="term" value="F:translation initiation factor activity"/>
    <property type="evidence" value="ECO:0007669"/>
    <property type="project" value="UniProtKB-UniRule"/>
</dbReference>
<dbReference type="eggNOG" id="COG0361">
    <property type="taxonomic scope" value="Bacteria"/>
</dbReference>
<evidence type="ECO:0000256" key="5">
    <source>
        <dbReference type="NCBIfam" id="TIGR00008"/>
    </source>
</evidence>
<dbReference type="Pfam" id="PF01176">
    <property type="entry name" value="eIF-1a"/>
    <property type="match status" value="1"/>
</dbReference>
<dbReference type="InterPro" id="IPR003029">
    <property type="entry name" value="S1_domain"/>
</dbReference>
<dbReference type="GO" id="GO:0043022">
    <property type="term" value="F:ribosome binding"/>
    <property type="evidence" value="ECO:0007669"/>
    <property type="project" value="UniProtKB-UniRule"/>
</dbReference>
<organism evidence="7 8">
    <name type="scientific">Gottschalkia acidurici (strain ATCC 7906 / DSM 604 / BCRC 14475 / CIP 104303 / KCTC 5404 / NCIMB 10678 / 9a)</name>
    <name type="common">Clostridium acidurici</name>
    <dbReference type="NCBI Taxonomy" id="1128398"/>
    <lineage>
        <taxon>Bacteria</taxon>
        <taxon>Bacillati</taxon>
        <taxon>Bacillota</taxon>
        <taxon>Tissierellia</taxon>
        <taxon>Tissierellales</taxon>
        <taxon>Gottschalkiaceae</taxon>
        <taxon>Gottschalkia</taxon>
    </lineage>
</organism>
<dbReference type="SUPFAM" id="SSF50249">
    <property type="entry name" value="Nucleic acid-binding proteins"/>
    <property type="match status" value="1"/>
</dbReference>
<evidence type="ECO:0000313" key="8">
    <source>
        <dbReference type="Proteomes" id="UP000006094"/>
    </source>
</evidence>
<dbReference type="PANTHER" id="PTHR33370">
    <property type="entry name" value="TRANSLATION INITIATION FACTOR IF-1, CHLOROPLASTIC"/>
    <property type="match status" value="1"/>
</dbReference>
<evidence type="ECO:0000256" key="3">
    <source>
        <dbReference type="ARBA" id="ARBA00022917"/>
    </source>
</evidence>
<name>K0B2A2_GOTA9</name>
<dbReference type="STRING" id="1128398.Curi_c22390"/>
<dbReference type="HAMAP" id="MF_00075">
    <property type="entry name" value="IF_1"/>
    <property type="match status" value="1"/>
</dbReference>
<dbReference type="HOGENOM" id="CLU_151267_1_0_9"/>
<dbReference type="Gene3D" id="2.40.50.140">
    <property type="entry name" value="Nucleic acid-binding proteins"/>
    <property type="match status" value="1"/>
</dbReference>
<comment type="function">
    <text evidence="4">One of the essential components for the initiation of protein synthesis. Stabilizes the binding of IF-2 and IF-3 on the 30S subunit to which N-formylmethionyl-tRNA(fMet) subsequently binds. Helps modulate mRNA selection, yielding the 30S pre-initiation complex (PIC). Upon addition of the 50S ribosomal subunit IF-1, IF-2 and IF-3 are released leaving the mature 70S translation initiation complex.</text>
</comment>
<reference evidence="7 8" key="1">
    <citation type="journal article" date="2012" name="PLoS ONE">
        <title>The purine-utilizing bacterium Clostridium acidurici 9a: a genome-guided metabolic reconsideration.</title>
        <authorList>
            <person name="Hartwich K."/>
            <person name="Poehlein A."/>
            <person name="Daniel R."/>
        </authorList>
    </citation>
    <scope>NUCLEOTIDE SEQUENCE [LARGE SCALE GENOMIC DNA]</scope>
    <source>
        <strain evidence="8">ATCC 7906 / DSM 604 / BCRC 14475 / CIP 104303 / KCTC 5404 / NCIMB 10678 / 9a</strain>
    </source>
</reference>
<dbReference type="PANTHER" id="PTHR33370:SF1">
    <property type="entry name" value="TRANSLATION INITIATION FACTOR IF-1, CHLOROPLASTIC"/>
    <property type="match status" value="1"/>
</dbReference>
<evidence type="ECO:0000256" key="1">
    <source>
        <dbReference type="ARBA" id="ARBA00010939"/>
    </source>
</evidence>
<dbReference type="SMART" id="SM00316">
    <property type="entry name" value="S1"/>
    <property type="match status" value="1"/>
</dbReference>
<dbReference type="OrthoDB" id="9803250at2"/>
<dbReference type="InterPro" id="IPR012340">
    <property type="entry name" value="NA-bd_OB-fold"/>
</dbReference>
<keyword evidence="4" id="KW-0694">RNA-binding</keyword>
<proteinExistence type="inferred from homology"/>
<dbReference type="CDD" id="cd04451">
    <property type="entry name" value="S1_IF1"/>
    <property type="match status" value="1"/>
</dbReference>
<accession>K0B2A2</accession>
<comment type="similarity">
    <text evidence="1 4">Belongs to the IF-1 family.</text>
</comment>
<comment type="subcellular location">
    <subcellularLocation>
        <location evidence="4">Cytoplasm</location>
    </subcellularLocation>
</comment>
<dbReference type="Proteomes" id="UP000006094">
    <property type="component" value="Chromosome"/>
</dbReference>
<sequence>MSKEDVIEVEGTVVEALPNTTFKVELENGHEILAHISGKLRMNFIRILPGDKVTIELSPYDLTRGRITWRNK</sequence>
<dbReference type="FunFam" id="2.40.50.140:FF:000002">
    <property type="entry name" value="Translation initiation factor IF-1"/>
    <property type="match status" value="1"/>
</dbReference>
<dbReference type="PATRIC" id="fig|1128398.3.peg.2318"/>
<dbReference type="InterPro" id="IPR004368">
    <property type="entry name" value="TIF_IF1"/>
</dbReference>
<dbReference type="AlphaFoldDB" id="K0B2A2"/>
<comment type="subunit">
    <text evidence="4">Component of the 30S ribosomal translation pre-initiation complex which assembles on the 30S ribosome in the order IF-2 and IF-3, IF-1 and N-formylmethionyl-tRNA(fMet); mRNA recruitment can occur at any time during PIC assembly.</text>
</comment>
<dbReference type="EMBL" id="CP003326">
    <property type="protein sequence ID" value="AFS79242.1"/>
    <property type="molecule type" value="Genomic_DNA"/>
</dbReference>
<keyword evidence="8" id="KW-1185">Reference proteome</keyword>
<evidence type="ECO:0000256" key="4">
    <source>
        <dbReference type="HAMAP-Rule" id="MF_00075"/>
    </source>
</evidence>
<dbReference type="NCBIfam" id="TIGR00008">
    <property type="entry name" value="infA"/>
    <property type="match status" value="1"/>
</dbReference>
<keyword evidence="4" id="KW-0963">Cytoplasm</keyword>
<feature type="domain" description="S1-like" evidence="6">
    <location>
        <begin position="1"/>
        <end position="72"/>
    </location>
</feature>
<dbReference type="InterPro" id="IPR006196">
    <property type="entry name" value="RNA-binding_domain_S1_IF1"/>
</dbReference>
<keyword evidence="2 4" id="KW-0396">Initiation factor</keyword>
<protein>
    <recommendedName>
        <fullName evidence="4 5">Translation initiation factor IF-1</fullName>
    </recommendedName>
</protein>
<keyword evidence="4" id="KW-0699">rRNA-binding</keyword>
<dbReference type="GO" id="GO:0019843">
    <property type="term" value="F:rRNA binding"/>
    <property type="evidence" value="ECO:0007669"/>
    <property type="project" value="UniProtKB-UniRule"/>
</dbReference>